<evidence type="ECO:0000313" key="8">
    <source>
        <dbReference type="Proteomes" id="UP000009256"/>
    </source>
</evidence>
<comment type="subcellular location">
    <subcellularLocation>
        <location evidence="1">Membrane</location>
        <topology evidence="1">Lipid-anchor</topology>
    </subcellularLocation>
</comment>
<keyword evidence="3" id="KW-0472">Membrane</keyword>
<organism evidence="7 8">
    <name type="scientific">Caldicellulosiruptor acetigenus (strain ATCC 700853 / DSM 12137 / I77R1B)</name>
    <name type="common">Caldicellulosiruptor kristjanssonii</name>
    <dbReference type="NCBI Taxonomy" id="632335"/>
    <lineage>
        <taxon>Bacteria</taxon>
        <taxon>Bacillati</taxon>
        <taxon>Bacillota</taxon>
        <taxon>Bacillota incertae sedis</taxon>
        <taxon>Caldicellulosiruptorales</taxon>
        <taxon>Caldicellulosiruptoraceae</taxon>
        <taxon>Caldicellulosiruptor</taxon>
    </lineage>
</organism>
<evidence type="ECO:0000256" key="6">
    <source>
        <dbReference type="PIRNR" id="PIRNR002854"/>
    </source>
</evidence>
<dbReference type="KEGG" id="cki:Calkr_1151"/>
<dbReference type="EMBL" id="CP002326">
    <property type="protein sequence ID" value="ADQ40659.1"/>
    <property type="molecule type" value="Genomic_DNA"/>
</dbReference>
<evidence type="ECO:0000256" key="5">
    <source>
        <dbReference type="ARBA" id="ARBA00023288"/>
    </source>
</evidence>
<keyword evidence="5 6" id="KW-0449">Lipoprotein</keyword>
<reference evidence="7 8" key="2">
    <citation type="journal article" date="2011" name="J. Bacteriol.">
        <title>Complete genome sequences for the anaerobic, extremely thermophilic plant biomass-degrading bacteria Caldicellulosiruptor hydrothermalis, Caldicellulosiruptor kristjanssonii, Caldicellulosiruptor kronotskyensis, Caldicellulosiruptor owensenis, and Caldicellulosiruptor lactoaceticus.</title>
        <authorList>
            <person name="Blumer-Schuette S.E."/>
            <person name="Ozdemir I."/>
            <person name="Mistry D."/>
            <person name="Lucas S."/>
            <person name="Lapidus A."/>
            <person name="Cheng J.F."/>
            <person name="Goodwin L.A."/>
            <person name="Pitluck S."/>
            <person name="Land M.L."/>
            <person name="Hauser L.J."/>
            <person name="Woyke T."/>
            <person name="Mikhailova N."/>
            <person name="Pati A."/>
            <person name="Kyrpides N.C."/>
            <person name="Ivanova N."/>
            <person name="Detter J.C."/>
            <person name="Walston-Davenport K."/>
            <person name="Han S."/>
            <person name="Adams M.W."/>
            <person name="Kelly R.M."/>
        </authorList>
    </citation>
    <scope>NUCLEOTIDE SEQUENCE [LARGE SCALE GENOMIC DNA]</scope>
    <source>
        <strain evidence="8">ATCC 700853 / DSM 12137 / I77R1B</strain>
    </source>
</reference>
<keyword evidence="4" id="KW-0564">Palmitate</keyword>
<dbReference type="HOGENOM" id="CLU_067080_0_0_9"/>
<evidence type="ECO:0000256" key="4">
    <source>
        <dbReference type="ARBA" id="ARBA00023139"/>
    </source>
</evidence>
<dbReference type="Pfam" id="PF03180">
    <property type="entry name" value="Lipoprotein_9"/>
    <property type="match status" value="1"/>
</dbReference>
<dbReference type="PANTHER" id="PTHR30429:SF0">
    <property type="entry name" value="METHIONINE-BINDING LIPOPROTEIN METQ"/>
    <property type="match status" value="1"/>
</dbReference>
<protein>
    <recommendedName>
        <fullName evidence="6">Lipoprotein</fullName>
    </recommendedName>
</protein>
<evidence type="ECO:0000256" key="1">
    <source>
        <dbReference type="ARBA" id="ARBA00004635"/>
    </source>
</evidence>
<proteinExistence type="inferred from homology"/>
<evidence type="ECO:0000313" key="7">
    <source>
        <dbReference type="EMBL" id="ADQ40659.1"/>
    </source>
</evidence>
<dbReference type="CDD" id="cd13597">
    <property type="entry name" value="PBP2_lipoprotein_Tp32"/>
    <property type="match status" value="1"/>
</dbReference>
<dbReference type="STRING" id="632335.Calkr_1151"/>
<dbReference type="PANTHER" id="PTHR30429">
    <property type="entry name" value="D-METHIONINE-BINDING LIPOPROTEIN METQ"/>
    <property type="match status" value="1"/>
</dbReference>
<keyword evidence="2" id="KW-0732">Signal</keyword>
<gene>
    <name evidence="7" type="ordered locus">Calkr_1151</name>
</gene>
<accession>E4S6P4</accession>
<evidence type="ECO:0000256" key="2">
    <source>
        <dbReference type="ARBA" id="ARBA00022729"/>
    </source>
</evidence>
<reference key="1">
    <citation type="submission" date="2010-11" db="EMBL/GenBank/DDBJ databases">
        <title>Complete sequence of chromosome of Caldicellulosiruptor kristjanssonii 177R1B.</title>
        <authorList>
            <consortium name="US DOE Joint Genome Institute"/>
            <person name="Lucas S."/>
            <person name="Copeland A."/>
            <person name="Lapidus A."/>
            <person name="Cheng J.-F."/>
            <person name="Bruce D."/>
            <person name="Goodwin L."/>
            <person name="Pitluck S."/>
            <person name="Davenport K."/>
            <person name="Detter J.C."/>
            <person name="Han C."/>
            <person name="Tapia R."/>
            <person name="Land M."/>
            <person name="Hauser L."/>
            <person name="Jeffries C."/>
            <person name="Kyrpides N."/>
            <person name="Ivanova N."/>
            <person name="Mikhailova N."/>
            <person name="Blumer-Schuette S.E."/>
            <person name="Kelly R.M."/>
            <person name="Woyke T."/>
        </authorList>
    </citation>
    <scope>NUCLEOTIDE SEQUENCE</scope>
    <source>
        <strain>177R1B</strain>
    </source>
</reference>
<comment type="similarity">
    <text evidence="6">Belongs to the nlpA lipoprotein family.</text>
</comment>
<dbReference type="Proteomes" id="UP000009256">
    <property type="component" value="Chromosome"/>
</dbReference>
<keyword evidence="8" id="KW-1185">Reference proteome</keyword>
<evidence type="ECO:0000256" key="3">
    <source>
        <dbReference type="ARBA" id="ARBA00023136"/>
    </source>
</evidence>
<dbReference type="Gene3D" id="3.40.190.10">
    <property type="entry name" value="Periplasmic binding protein-like II"/>
    <property type="match status" value="2"/>
</dbReference>
<dbReference type="InterPro" id="IPR004872">
    <property type="entry name" value="Lipoprotein_NlpA"/>
</dbReference>
<dbReference type="eggNOG" id="COG1464">
    <property type="taxonomic scope" value="Bacteria"/>
</dbReference>
<dbReference type="GO" id="GO:0016020">
    <property type="term" value="C:membrane"/>
    <property type="evidence" value="ECO:0007669"/>
    <property type="project" value="UniProtKB-SubCell"/>
</dbReference>
<dbReference type="SUPFAM" id="SSF53850">
    <property type="entry name" value="Periplasmic binding protein-like II"/>
    <property type="match status" value="1"/>
</dbReference>
<sequence length="285" mass="31701">MKKFVSIRKRILITFIIFGFLMTSLIGYGAKQVNTSNKQTQNNVKKKITIKVGATPVPHAEILNVVKPILEKKGIILNIVEFTDYVQPNLKLAEKELDANFFQHIPYLEDFSKEHRLNLTYIAKVHIEPMGIYSQKVKKLNQLKQGATIAIPNDATNGGRALLLLQSAGLIKLKPNVGIKAKVSDIIKNPKKIKIIELEAATLPRVLPDVDAAVINTNYALEAKLVPTKDALFIETANSPYVNVLAVRKGDESRPELKELAKALNSPEVKKFINKKYQGAVVPAF</sequence>
<dbReference type="AlphaFoldDB" id="E4S6P4"/>
<name>E4S6P4_CALA7</name>
<dbReference type="PIRSF" id="PIRSF002854">
    <property type="entry name" value="MetQ"/>
    <property type="match status" value="1"/>
</dbReference>